<dbReference type="AlphaFoldDB" id="A0A5J4WTE1"/>
<organism evidence="1 2">
    <name type="scientific">Streblomastix strix</name>
    <dbReference type="NCBI Taxonomy" id="222440"/>
    <lineage>
        <taxon>Eukaryota</taxon>
        <taxon>Metamonada</taxon>
        <taxon>Preaxostyla</taxon>
        <taxon>Oxymonadida</taxon>
        <taxon>Streblomastigidae</taxon>
        <taxon>Streblomastix</taxon>
    </lineage>
</organism>
<dbReference type="InterPro" id="IPR036397">
    <property type="entry name" value="RNaseH_sf"/>
</dbReference>
<proteinExistence type="predicted"/>
<gene>
    <name evidence="1" type="ORF">EZS28_006305</name>
</gene>
<name>A0A5J4WTE1_9EUKA</name>
<comment type="caution">
    <text evidence="1">The sequence shown here is derived from an EMBL/GenBank/DDBJ whole genome shotgun (WGS) entry which is preliminary data.</text>
</comment>
<dbReference type="OrthoDB" id="10017160at2759"/>
<reference evidence="1 2" key="1">
    <citation type="submission" date="2019-03" db="EMBL/GenBank/DDBJ databases">
        <title>Single cell metagenomics reveals metabolic interactions within the superorganism composed of flagellate Streblomastix strix and complex community of Bacteroidetes bacteria on its surface.</title>
        <authorList>
            <person name="Treitli S.C."/>
            <person name="Kolisko M."/>
            <person name="Husnik F."/>
            <person name="Keeling P."/>
            <person name="Hampl V."/>
        </authorList>
    </citation>
    <scope>NUCLEOTIDE SEQUENCE [LARGE SCALE GENOMIC DNA]</scope>
    <source>
        <strain evidence="1">ST1C</strain>
    </source>
</reference>
<dbReference type="EMBL" id="SNRW01001015">
    <property type="protein sequence ID" value="KAA6398171.1"/>
    <property type="molecule type" value="Genomic_DNA"/>
</dbReference>
<accession>A0A5J4WTE1</accession>
<dbReference type="Proteomes" id="UP000324800">
    <property type="component" value="Unassembled WGS sequence"/>
</dbReference>
<evidence type="ECO:0000313" key="1">
    <source>
        <dbReference type="EMBL" id="KAA6398171.1"/>
    </source>
</evidence>
<evidence type="ECO:0000313" key="2">
    <source>
        <dbReference type="Proteomes" id="UP000324800"/>
    </source>
</evidence>
<protein>
    <recommendedName>
        <fullName evidence="3">Tc1-like transposase DDE domain-containing protein</fullName>
    </recommendedName>
</protein>
<evidence type="ECO:0008006" key="3">
    <source>
        <dbReference type="Google" id="ProtNLM"/>
    </source>
</evidence>
<dbReference type="Gene3D" id="3.30.420.10">
    <property type="entry name" value="Ribonuclease H-like superfamily/Ribonuclease H"/>
    <property type="match status" value="1"/>
</dbReference>
<sequence>MMTGSRNLPLEMKPGYILITNKMHNAQGERSHDQQDTEIHQLPQGSNMNAEIFVNDVLVLLITKVNVIYKINTKYFTIKFDNAPSHKASRTKIIVENSIANRFQHLPYSWPQACDYYLFGILKSKLKGMHFTSGDEAHATAINILESIPSTQLLNTLRAWTTRIDYVIENKGQYYN</sequence>
<dbReference type="GO" id="GO:0003676">
    <property type="term" value="F:nucleic acid binding"/>
    <property type="evidence" value="ECO:0007669"/>
    <property type="project" value="InterPro"/>
</dbReference>